<dbReference type="Pfam" id="PF13578">
    <property type="entry name" value="Methyltransf_24"/>
    <property type="match status" value="1"/>
</dbReference>
<evidence type="ECO:0000313" key="2">
    <source>
        <dbReference type="Proteomes" id="UP000559010"/>
    </source>
</evidence>
<evidence type="ECO:0000313" key="1">
    <source>
        <dbReference type="EMBL" id="NMM50594.1"/>
    </source>
</evidence>
<dbReference type="InterPro" id="IPR029063">
    <property type="entry name" value="SAM-dependent_MTases_sf"/>
</dbReference>
<keyword evidence="1" id="KW-0489">Methyltransferase</keyword>
<dbReference type="GO" id="GO:0008168">
    <property type="term" value="F:methyltransferase activity"/>
    <property type="evidence" value="ECO:0007669"/>
    <property type="project" value="UniProtKB-KW"/>
</dbReference>
<proteinExistence type="predicted"/>
<reference evidence="1 2" key="1">
    <citation type="submission" date="2020-04" db="EMBL/GenBank/DDBJ databases">
        <title>Flammeovirgaceae bacterium KN852 isolated from deep sea.</title>
        <authorList>
            <person name="Zhang D.-C."/>
        </authorList>
    </citation>
    <scope>NUCLEOTIDE SEQUENCE [LARGE SCALE GENOMIC DNA]</scope>
    <source>
        <strain evidence="1 2">KN852</strain>
    </source>
</reference>
<keyword evidence="2" id="KW-1185">Reference proteome</keyword>
<dbReference type="RefSeq" id="WP_169684957.1">
    <property type="nucleotide sequence ID" value="NZ_JABBNU010000014.1"/>
</dbReference>
<comment type="caution">
    <text evidence="1">The sequence shown here is derived from an EMBL/GenBank/DDBJ whole genome shotgun (WGS) entry which is preliminary data.</text>
</comment>
<accession>A0A848J843</accession>
<keyword evidence="1" id="KW-0808">Transferase</keyword>
<organism evidence="1 2">
    <name type="scientific">Marinigracilibium pacificum</name>
    <dbReference type="NCBI Taxonomy" id="2729599"/>
    <lineage>
        <taxon>Bacteria</taxon>
        <taxon>Pseudomonadati</taxon>
        <taxon>Bacteroidota</taxon>
        <taxon>Cytophagia</taxon>
        <taxon>Cytophagales</taxon>
        <taxon>Flammeovirgaceae</taxon>
        <taxon>Marinigracilibium</taxon>
    </lineage>
</organism>
<dbReference type="Proteomes" id="UP000559010">
    <property type="component" value="Unassembled WGS sequence"/>
</dbReference>
<dbReference type="EMBL" id="JABBNU010000014">
    <property type="protein sequence ID" value="NMM50594.1"/>
    <property type="molecule type" value="Genomic_DNA"/>
</dbReference>
<sequence>MYFQVKHAFNHWLKCVNDHSLHSPFLFDLYQKLIRTNFIEPKQVVDYIERLKNNTSIIEVEDLGAGSSKLKSSERKVCDILRTSTSSKTIRKILSNYIISYNPQTIVELGTNLGVSTLSMSIAGSNTSVYTFEGSHNIASIAENEFKSSNSKNISVLKGNIDETLPQFLNTKNPQIDLAYIDANHTFEATIKYFNLLEPFMASKSAILIGDIYWSPGMKKAWFEIAKSNHYPIRLDFYHSGLLLRGPDYPETYEHLMSRPL</sequence>
<dbReference type="SUPFAM" id="SSF53335">
    <property type="entry name" value="S-adenosyl-L-methionine-dependent methyltransferases"/>
    <property type="match status" value="1"/>
</dbReference>
<dbReference type="AlphaFoldDB" id="A0A848J843"/>
<protein>
    <submittedName>
        <fullName evidence="1">Class I SAM-dependent methyltransferase</fullName>
    </submittedName>
</protein>
<dbReference type="GO" id="GO:0032259">
    <property type="term" value="P:methylation"/>
    <property type="evidence" value="ECO:0007669"/>
    <property type="project" value="UniProtKB-KW"/>
</dbReference>
<gene>
    <name evidence="1" type="ORF">HH304_19445</name>
</gene>
<dbReference type="Gene3D" id="3.40.50.150">
    <property type="entry name" value="Vaccinia Virus protein VP39"/>
    <property type="match status" value="1"/>
</dbReference>
<name>A0A848J843_9BACT</name>